<sequence length="820" mass="87073">MAHVPPGGTDYAPLPLTHDSEPTRLYNAPPSPEPGAQFAIPTTDHDGMPYTDDMGIPLGAAQPRFIGRALYDDGGAGMRNSIASSHQGGYPSSDRASEYTAADSVYNLNAAKPYTEGGAYHDEPGFFNADQPIRRGNEKRAAYASPRSRRKKLWWIVGGVLLLVIIAAAVLYFAVFKKKNSSSSSSDNKSSSSSSSTSTSSSSKPVVAVAVTGSDGSTVTAEDGSTFTYTNSFGGTWYWDVNDPFNNGARPQSWSPALNETFTPGVNKVRGVNIGGWLVTEPFIVPALYQSVQATTTSITVIDEYTLMQAGGQSALEDHYATFITEQDFMEIAAAGLNFVRIPLPYWAIQVLDGEGFLGNVAWTYFLKAIQWARKYGLRINLDLHALPGSQNGWNHSGRLGSFNVLYGPMGIANAQRSLDYVRILAEFISQPEYSPVIAMFGVTNEPQGNSIGQDVLSRYYLQAYNNVRLASGTGAGNGPYVSFHDGFFGPAQWSGFLPNADRASLDMHPYLCFGGQSADPITSRTSQPCSSWGQLFNDTMSDFGFIVAGEWSNAVTDCGTYVNGVGQGTRYEGTFAGTSQVFGNCTTDWLDWENWDAGTKQAYMTFAKSSMDALQVSCDFLLGRASTGSSGPGKSATPPPDASKRPNGPTSSASNKAGCPPTRAPPLANAATPTPSRAPSPHGKPAARAPAKYPLPHSPPSHGPPPSIAFADATSPVASLPSFTPSGTPITLPGPTITPASGQPSATSSASVGSGWENTSGDTAGMMGPIPGCSYLDPWIGSSVSPPSPLCTGATRKREKRRVEEWVEARATEVPVLRR</sequence>
<dbReference type="EC" id="3.2.1.58" evidence="14"/>
<feature type="region of interest" description="Disordered" evidence="16">
    <location>
        <begin position="1"/>
        <end position="23"/>
    </location>
</feature>
<dbReference type="SUPFAM" id="SSF51445">
    <property type="entry name" value="(Trans)glycosidases"/>
    <property type="match status" value="1"/>
</dbReference>
<feature type="domain" description="Glycoside hydrolase family 5" evidence="18">
    <location>
        <begin position="320"/>
        <end position="480"/>
    </location>
</feature>
<proteinExistence type="inferred from homology"/>
<accession>A0A8H6YHP9</accession>
<name>A0A8H6YHP9_9AGAR</name>
<keyword evidence="7 17" id="KW-1133">Transmembrane helix</keyword>
<dbReference type="GO" id="GO:0071555">
    <property type="term" value="P:cell wall organization"/>
    <property type="evidence" value="ECO:0007669"/>
    <property type="project" value="UniProtKB-KW"/>
</dbReference>
<dbReference type="AlphaFoldDB" id="A0A8H6YHP9"/>
<dbReference type="GO" id="GO:0005886">
    <property type="term" value="C:plasma membrane"/>
    <property type="evidence" value="ECO:0007669"/>
    <property type="project" value="UniProtKB-SubCell"/>
</dbReference>
<comment type="similarity">
    <text evidence="2">Belongs to the glycosyl hydrolase 5 (cellulase A) family.</text>
</comment>
<evidence type="ECO:0000256" key="16">
    <source>
        <dbReference type="SAM" id="MobiDB-lite"/>
    </source>
</evidence>
<evidence type="ECO:0000256" key="15">
    <source>
        <dbReference type="ARBA" id="ARBA00041260"/>
    </source>
</evidence>
<dbReference type="EMBL" id="JACAZH010000009">
    <property type="protein sequence ID" value="KAF7359312.1"/>
    <property type="molecule type" value="Genomic_DNA"/>
</dbReference>
<keyword evidence="4 17" id="KW-0812">Transmembrane</keyword>
<evidence type="ECO:0000259" key="18">
    <source>
        <dbReference type="Pfam" id="PF00150"/>
    </source>
</evidence>
<feature type="compositionally biased region" description="Pro residues" evidence="16">
    <location>
        <begin position="697"/>
        <end position="708"/>
    </location>
</feature>
<comment type="caution">
    <text evidence="19">The sequence shown here is derived from an EMBL/GenBank/DDBJ whole genome shotgun (WGS) entry which is preliminary data.</text>
</comment>
<comment type="catalytic activity">
    <reaction evidence="12">
        <text>Successive hydrolysis of beta-D-glucose units from the non-reducing ends of (1-&gt;3)-beta-D-glucans, releasing alpha-glucose.</text>
        <dbReference type="EC" id="3.2.1.58"/>
    </reaction>
</comment>
<evidence type="ECO:0000256" key="9">
    <source>
        <dbReference type="ARBA" id="ARBA00023180"/>
    </source>
</evidence>
<feature type="compositionally biased region" description="Low complexity" evidence="16">
    <location>
        <begin position="666"/>
        <end position="682"/>
    </location>
</feature>
<evidence type="ECO:0000256" key="4">
    <source>
        <dbReference type="ARBA" id="ARBA00022692"/>
    </source>
</evidence>
<evidence type="ECO:0000313" key="20">
    <source>
        <dbReference type="Proteomes" id="UP000623467"/>
    </source>
</evidence>
<protein>
    <recommendedName>
        <fullName evidence="14">glucan 1,3-beta-glucosidase</fullName>
        <ecNumber evidence="14">3.2.1.58</ecNumber>
    </recommendedName>
    <alternativeName>
        <fullName evidence="15">Exo-1,3-beta-glucanase D</fullName>
    </alternativeName>
</protein>
<evidence type="ECO:0000256" key="7">
    <source>
        <dbReference type="ARBA" id="ARBA00022989"/>
    </source>
</evidence>
<reference evidence="19" key="1">
    <citation type="submission" date="2020-05" db="EMBL/GenBank/DDBJ databases">
        <title>Mycena genomes resolve the evolution of fungal bioluminescence.</title>
        <authorList>
            <person name="Tsai I.J."/>
        </authorList>
    </citation>
    <scope>NUCLEOTIDE SEQUENCE</scope>
    <source>
        <strain evidence="19">160909Yilan</strain>
    </source>
</reference>
<evidence type="ECO:0000256" key="12">
    <source>
        <dbReference type="ARBA" id="ARBA00036824"/>
    </source>
</evidence>
<feature type="compositionally biased region" description="Low complexity" evidence="16">
    <location>
        <begin position="725"/>
        <end position="740"/>
    </location>
</feature>
<feature type="compositionally biased region" description="Low complexity" evidence="16">
    <location>
        <begin position="181"/>
        <end position="202"/>
    </location>
</feature>
<dbReference type="Gene3D" id="3.20.20.80">
    <property type="entry name" value="Glycosidases"/>
    <property type="match status" value="1"/>
</dbReference>
<keyword evidence="8 17" id="KW-0472">Membrane</keyword>
<comment type="subcellular location">
    <subcellularLocation>
        <location evidence="1">Cell membrane</location>
        <topology evidence="1">Single-pass type II membrane protein</topology>
    </subcellularLocation>
</comment>
<evidence type="ECO:0000256" key="11">
    <source>
        <dbReference type="ARBA" id="ARBA00023316"/>
    </source>
</evidence>
<evidence type="ECO:0000256" key="3">
    <source>
        <dbReference type="ARBA" id="ARBA00022475"/>
    </source>
</evidence>
<evidence type="ECO:0000256" key="2">
    <source>
        <dbReference type="ARBA" id="ARBA00005641"/>
    </source>
</evidence>
<evidence type="ECO:0000256" key="1">
    <source>
        <dbReference type="ARBA" id="ARBA00004401"/>
    </source>
</evidence>
<feature type="region of interest" description="Disordered" evidence="16">
    <location>
        <begin position="626"/>
        <end position="766"/>
    </location>
</feature>
<keyword evidence="5 19" id="KW-0378">Hydrolase</keyword>
<evidence type="ECO:0000256" key="17">
    <source>
        <dbReference type="SAM" id="Phobius"/>
    </source>
</evidence>
<feature type="compositionally biased region" description="Polar residues" evidence="16">
    <location>
        <begin position="741"/>
        <end position="763"/>
    </location>
</feature>
<dbReference type="InterPro" id="IPR017853">
    <property type="entry name" value="GH"/>
</dbReference>
<evidence type="ECO:0000256" key="13">
    <source>
        <dbReference type="ARBA" id="ARBA00037126"/>
    </source>
</evidence>
<organism evidence="19 20">
    <name type="scientific">Mycena sanguinolenta</name>
    <dbReference type="NCBI Taxonomy" id="230812"/>
    <lineage>
        <taxon>Eukaryota</taxon>
        <taxon>Fungi</taxon>
        <taxon>Dikarya</taxon>
        <taxon>Basidiomycota</taxon>
        <taxon>Agaricomycotina</taxon>
        <taxon>Agaricomycetes</taxon>
        <taxon>Agaricomycetidae</taxon>
        <taxon>Agaricales</taxon>
        <taxon>Marasmiineae</taxon>
        <taxon>Mycenaceae</taxon>
        <taxon>Mycena</taxon>
    </lineage>
</organism>
<dbReference type="GO" id="GO:0009251">
    <property type="term" value="P:glucan catabolic process"/>
    <property type="evidence" value="ECO:0007669"/>
    <property type="project" value="TreeGrafter"/>
</dbReference>
<evidence type="ECO:0000256" key="5">
    <source>
        <dbReference type="ARBA" id="ARBA00022801"/>
    </source>
</evidence>
<keyword evidence="9" id="KW-0325">Glycoprotein</keyword>
<dbReference type="GO" id="GO:0009986">
    <property type="term" value="C:cell surface"/>
    <property type="evidence" value="ECO:0007669"/>
    <property type="project" value="TreeGrafter"/>
</dbReference>
<evidence type="ECO:0000256" key="6">
    <source>
        <dbReference type="ARBA" id="ARBA00022968"/>
    </source>
</evidence>
<dbReference type="Proteomes" id="UP000623467">
    <property type="component" value="Unassembled WGS sequence"/>
</dbReference>
<evidence type="ECO:0000256" key="14">
    <source>
        <dbReference type="ARBA" id="ARBA00038929"/>
    </source>
</evidence>
<evidence type="ECO:0000313" key="19">
    <source>
        <dbReference type="EMBL" id="KAF7359312.1"/>
    </source>
</evidence>
<feature type="transmembrane region" description="Helical" evidence="17">
    <location>
        <begin position="153"/>
        <end position="175"/>
    </location>
</feature>
<dbReference type="Pfam" id="PF00150">
    <property type="entry name" value="Cellulase"/>
    <property type="match status" value="1"/>
</dbReference>
<dbReference type="PANTHER" id="PTHR31297">
    <property type="entry name" value="GLUCAN ENDO-1,6-BETA-GLUCOSIDASE B"/>
    <property type="match status" value="1"/>
</dbReference>
<keyword evidence="6" id="KW-0735">Signal-anchor</keyword>
<dbReference type="InterPro" id="IPR001547">
    <property type="entry name" value="Glyco_hydro_5"/>
</dbReference>
<dbReference type="InterPro" id="IPR050386">
    <property type="entry name" value="Glycosyl_hydrolase_5"/>
</dbReference>
<keyword evidence="11" id="KW-0961">Cell wall biogenesis/degradation</keyword>
<evidence type="ECO:0000256" key="10">
    <source>
        <dbReference type="ARBA" id="ARBA00023295"/>
    </source>
</evidence>
<dbReference type="OrthoDB" id="62120at2759"/>
<gene>
    <name evidence="19" type="ORF">MSAN_01273600</name>
</gene>
<dbReference type="GO" id="GO:0005576">
    <property type="term" value="C:extracellular region"/>
    <property type="evidence" value="ECO:0007669"/>
    <property type="project" value="TreeGrafter"/>
</dbReference>
<dbReference type="PANTHER" id="PTHR31297:SF34">
    <property type="entry name" value="GLUCAN 1,3-BETA-GLUCOSIDASE 2"/>
    <property type="match status" value="1"/>
</dbReference>
<comment type="function">
    <text evidence="13">Glucosidase involved in the degradation of cellulosic biomass. Active on lichenan.</text>
</comment>
<evidence type="ECO:0000256" key="8">
    <source>
        <dbReference type="ARBA" id="ARBA00023136"/>
    </source>
</evidence>
<dbReference type="GO" id="GO:0004338">
    <property type="term" value="F:glucan exo-1,3-beta-glucosidase activity"/>
    <property type="evidence" value="ECO:0007669"/>
    <property type="project" value="UniProtKB-EC"/>
</dbReference>
<keyword evidence="3" id="KW-1003">Cell membrane</keyword>
<feature type="region of interest" description="Disordered" evidence="16">
    <location>
        <begin position="180"/>
        <end position="202"/>
    </location>
</feature>
<keyword evidence="20" id="KW-1185">Reference proteome</keyword>
<keyword evidence="10" id="KW-0326">Glycosidase</keyword>